<evidence type="ECO:0000313" key="3">
    <source>
        <dbReference type="Proteomes" id="UP000261811"/>
    </source>
</evidence>
<feature type="transmembrane region" description="Helical" evidence="1">
    <location>
        <begin position="96"/>
        <end position="117"/>
    </location>
</feature>
<gene>
    <name evidence="2" type="ORF">DZF91_24135</name>
</gene>
<sequence length="141" mass="14360">MSYVVAAVAFGLWIILGKKLSGHLLKFWWLRPSMLLVCSASLASTGVGTWAAHMLGKPMGWVGGWVHVSGALVAGGVGVLLLVGTVLDLKDRHPDGIAKTGLIALPLLALVASGPLADTGTNLFGSIAQTSASTLASMIGG</sequence>
<evidence type="ECO:0000313" key="2">
    <source>
        <dbReference type="EMBL" id="RFU39109.1"/>
    </source>
</evidence>
<dbReference type="RefSeq" id="WP_117359583.1">
    <property type="nucleotide sequence ID" value="NZ_QURH01000559.1"/>
</dbReference>
<accession>A0A372JGR0</accession>
<organism evidence="2 3">
    <name type="scientific">Actinomadura logoneensis</name>
    <dbReference type="NCBI Taxonomy" id="2293572"/>
    <lineage>
        <taxon>Bacteria</taxon>
        <taxon>Bacillati</taxon>
        <taxon>Actinomycetota</taxon>
        <taxon>Actinomycetes</taxon>
        <taxon>Streptosporangiales</taxon>
        <taxon>Thermomonosporaceae</taxon>
        <taxon>Actinomadura</taxon>
    </lineage>
</organism>
<dbReference type="OrthoDB" id="10014196at2"/>
<name>A0A372JGR0_9ACTN</name>
<keyword evidence="1" id="KW-0472">Membrane</keyword>
<dbReference type="EMBL" id="QURH01000559">
    <property type="protein sequence ID" value="RFU39109.1"/>
    <property type="molecule type" value="Genomic_DNA"/>
</dbReference>
<keyword evidence="1" id="KW-1133">Transmembrane helix</keyword>
<keyword evidence="3" id="KW-1185">Reference proteome</keyword>
<reference evidence="2 3" key="1">
    <citation type="submission" date="2018-08" db="EMBL/GenBank/DDBJ databases">
        <title>Actinomadura jelena sp. nov., a novel Actinomycete isolated from soil in Chad.</title>
        <authorList>
            <person name="Shi L."/>
        </authorList>
    </citation>
    <scope>NUCLEOTIDE SEQUENCE [LARGE SCALE GENOMIC DNA]</scope>
    <source>
        <strain evidence="2 3">NEAU-G17</strain>
    </source>
</reference>
<protein>
    <submittedName>
        <fullName evidence="2">Uncharacterized protein</fullName>
    </submittedName>
</protein>
<dbReference type="AlphaFoldDB" id="A0A372JGR0"/>
<comment type="caution">
    <text evidence="2">The sequence shown here is derived from an EMBL/GenBank/DDBJ whole genome shotgun (WGS) entry which is preliminary data.</text>
</comment>
<keyword evidence="1" id="KW-0812">Transmembrane</keyword>
<evidence type="ECO:0000256" key="1">
    <source>
        <dbReference type="SAM" id="Phobius"/>
    </source>
</evidence>
<feature type="transmembrane region" description="Helical" evidence="1">
    <location>
        <begin position="64"/>
        <end position="84"/>
    </location>
</feature>
<dbReference type="Proteomes" id="UP000261811">
    <property type="component" value="Unassembled WGS sequence"/>
</dbReference>
<feature type="transmembrane region" description="Helical" evidence="1">
    <location>
        <begin position="33"/>
        <end position="52"/>
    </location>
</feature>
<proteinExistence type="predicted"/>